<name>A0A5B0LYR4_PUCGR</name>
<accession>A0A5B0LYR4</accession>
<dbReference type="EMBL" id="VSWC01000183">
    <property type="protein sequence ID" value="KAA1068858.1"/>
    <property type="molecule type" value="Genomic_DNA"/>
</dbReference>
<dbReference type="Proteomes" id="UP000324748">
    <property type="component" value="Unassembled WGS sequence"/>
</dbReference>
<protein>
    <submittedName>
        <fullName evidence="2">Uncharacterized protein</fullName>
    </submittedName>
</protein>
<gene>
    <name evidence="2" type="ORF">PGT21_003831</name>
</gene>
<sequence>MPPGDPPLPPPDPHTGTLLIRALTDSIHNQQTTPMDVNMEATTETAPVTGTSRQSHAAPSLEEFPLLNFFKAIRADPTRRNESGTLNLDATTEALLLQLIKGEARRSHYLNRVTETLQDVVSRVTTIEAGQLLRKPPAPGKSYASTATKPKAPPQPPTKLEMVAARPGLTIIHSRTGTAPLKEVNTEIVVQKTNKVLEKMNTTVQGDT</sequence>
<evidence type="ECO:0000313" key="2">
    <source>
        <dbReference type="EMBL" id="KAA1068858.1"/>
    </source>
</evidence>
<dbReference type="AlphaFoldDB" id="A0A5B0LYR4"/>
<feature type="region of interest" description="Disordered" evidence="1">
    <location>
        <begin position="134"/>
        <end position="157"/>
    </location>
</feature>
<comment type="caution">
    <text evidence="2">The sequence shown here is derived from an EMBL/GenBank/DDBJ whole genome shotgun (WGS) entry which is preliminary data.</text>
</comment>
<evidence type="ECO:0000256" key="1">
    <source>
        <dbReference type="SAM" id="MobiDB-lite"/>
    </source>
</evidence>
<reference evidence="2 3" key="1">
    <citation type="submission" date="2019-05" db="EMBL/GenBank/DDBJ databases">
        <title>Emergence of the Ug99 lineage of the wheat stem rust pathogen through somatic hybridization.</title>
        <authorList>
            <person name="Li F."/>
            <person name="Upadhyaya N.M."/>
            <person name="Sperschneider J."/>
            <person name="Matny O."/>
            <person name="Nguyen-Phuc H."/>
            <person name="Mago R."/>
            <person name="Raley C."/>
            <person name="Miller M.E."/>
            <person name="Silverstein K.A.T."/>
            <person name="Henningsen E."/>
            <person name="Hirsch C.D."/>
            <person name="Visser B."/>
            <person name="Pretorius Z.A."/>
            <person name="Steffenson B.J."/>
            <person name="Schwessinger B."/>
            <person name="Dodds P.N."/>
            <person name="Figueroa M."/>
        </authorList>
    </citation>
    <scope>NUCLEOTIDE SEQUENCE [LARGE SCALE GENOMIC DNA]</scope>
    <source>
        <strain evidence="2">21-0</strain>
    </source>
</reference>
<evidence type="ECO:0000313" key="3">
    <source>
        <dbReference type="Proteomes" id="UP000324748"/>
    </source>
</evidence>
<proteinExistence type="predicted"/>
<organism evidence="2 3">
    <name type="scientific">Puccinia graminis f. sp. tritici</name>
    <dbReference type="NCBI Taxonomy" id="56615"/>
    <lineage>
        <taxon>Eukaryota</taxon>
        <taxon>Fungi</taxon>
        <taxon>Dikarya</taxon>
        <taxon>Basidiomycota</taxon>
        <taxon>Pucciniomycotina</taxon>
        <taxon>Pucciniomycetes</taxon>
        <taxon>Pucciniales</taxon>
        <taxon>Pucciniaceae</taxon>
        <taxon>Puccinia</taxon>
    </lineage>
</organism>
<keyword evidence="3" id="KW-1185">Reference proteome</keyword>